<evidence type="ECO:0000256" key="5">
    <source>
        <dbReference type="ARBA" id="ARBA00022500"/>
    </source>
</evidence>
<evidence type="ECO:0000313" key="12">
    <source>
        <dbReference type="Proteomes" id="UP001407405"/>
    </source>
</evidence>
<evidence type="ECO:0000256" key="9">
    <source>
        <dbReference type="ARBA" id="ARBA00023136"/>
    </source>
</evidence>
<name>A0ABU9VQJ4_9CLOT</name>
<evidence type="ECO:0000256" key="6">
    <source>
        <dbReference type="ARBA" id="ARBA00022692"/>
    </source>
</evidence>
<keyword evidence="12" id="KW-1185">Reference proteome</keyword>
<proteinExistence type="inferred from homology"/>
<keyword evidence="7 10" id="KW-0283">Flagellar rotation</keyword>
<keyword evidence="11" id="KW-0969">Cilium</keyword>
<organism evidence="11 12">
    <name type="scientific">Anoxynatronum sibiricum</name>
    <dbReference type="NCBI Taxonomy" id="210623"/>
    <lineage>
        <taxon>Bacteria</taxon>
        <taxon>Bacillati</taxon>
        <taxon>Bacillota</taxon>
        <taxon>Clostridia</taxon>
        <taxon>Eubacteriales</taxon>
        <taxon>Clostridiaceae</taxon>
        <taxon>Anoxynatronum</taxon>
    </lineage>
</organism>
<comment type="subcellular location">
    <subcellularLocation>
        <location evidence="2">Cell membrane</location>
        <topology evidence="2">Single-pass membrane protein</topology>
    </subcellularLocation>
</comment>
<evidence type="ECO:0000313" key="11">
    <source>
        <dbReference type="EMBL" id="MEN1759440.1"/>
    </source>
</evidence>
<accession>A0ABU9VQJ4</accession>
<keyword evidence="6 10" id="KW-0812">Transmembrane</keyword>
<comment type="caution">
    <text evidence="11">The sequence shown here is derived from an EMBL/GenBank/DDBJ whole genome shotgun (WGS) entry which is preliminary data.</text>
</comment>
<keyword evidence="4 10" id="KW-1003">Cell membrane</keyword>
<keyword evidence="8 10" id="KW-1133">Transmembrane helix</keyword>
<dbReference type="PANTHER" id="PTHR35091">
    <property type="entry name" value="FLAGELLAR PROTEIN FLIL"/>
    <property type="match status" value="1"/>
</dbReference>
<dbReference type="InterPro" id="IPR005503">
    <property type="entry name" value="FliL"/>
</dbReference>
<evidence type="ECO:0000256" key="2">
    <source>
        <dbReference type="ARBA" id="ARBA00004162"/>
    </source>
</evidence>
<gene>
    <name evidence="11" type="ORF">AAIG11_03045</name>
</gene>
<comment type="function">
    <text evidence="1 10">Controls the rotational direction of flagella during chemotaxis.</text>
</comment>
<evidence type="ECO:0000256" key="1">
    <source>
        <dbReference type="ARBA" id="ARBA00002254"/>
    </source>
</evidence>
<keyword evidence="5 10" id="KW-0145">Chemotaxis</keyword>
<dbReference type="EMBL" id="JBCITM010000002">
    <property type="protein sequence ID" value="MEN1759440.1"/>
    <property type="molecule type" value="Genomic_DNA"/>
</dbReference>
<evidence type="ECO:0000256" key="7">
    <source>
        <dbReference type="ARBA" id="ARBA00022779"/>
    </source>
</evidence>
<evidence type="ECO:0000256" key="10">
    <source>
        <dbReference type="RuleBase" id="RU364125"/>
    </source>
</evidence>
<keyword evidence="9 10" id="KW-0472">Membrane</keyword>
<protein>
    <recommendedName>
        <fullName evidence="10">Flagellar protein FliL</fullName>
    </recommendedName>
</protein>
<reference evidence="11 12" key="1">
    <citation type="submission" date="2024-04" db="EMBL/GenBank/DDBJ databases">
        <title>Genome sequencing and metabolic network reconstruction of aminoacids and betaine degradation by Anoxynatronum sibiricum.</title>
        <authorList>
            <person name="Detkova E.N."/>
            <person name="Boltjanskaja Y.V."/>
            <person name="Mardanov A.V."/>
            <person name="Kevbrin V."/>
        </authorList>
    </citation>
    <scope>NUCLEOTIDE SEQUENCE [LARGE SCALE GENOMIC DNA]</scope>
    <source>
        <strain evidence="11 12">Z-7981</strain>
    </source>
</reference>
<sequence length="138" mass="15702">MDMKKIIIISLVAFLVTAILVGSLLYIFVFRTPSEKVVVTPTFEYQLGEFSTNLGSQRSFFRGSIVVETTDKKMLETLENNHIVLRDSVIKTLIGKRAEDVLDPEGQQLLRQELIQVISEVSQSDQISNVYFVEYIVQ</sequence>
<evidence type="ECO:0000256" key="4">
    <source>
        <dbReference type="ARBA" id="ARBA00022475"/>
    </source>
</evidence>
<evidence type="ECO:0000256" key="8">
    <source>
        <dbReference type="ARBA" id="ARBA00022989"/>
    </source>
</evidence>
<evidence type="ECO:0000256" key="3">
    <source>
        <dbReference type="ARBA" id="ARBA00008281"/>
    </source>
</evidence>
<dbReference type="Proteomes" id="UP001407405">
    <property type="component" value="Unassembled WGS sequence"/>
</dbReference>
<dbReference type="Pfam" id="PF03748">
    <property type="entry name" value="FliL"/>
    <property type="match status" value="1"/>
</dbReference>
<dbReference type="PANTHER" id="PTHR35091:SF2">
    <property type="entry name" value="FLAGELLAR PROTEIN FLIL"/>
    <property type="match status" value="1"/>
</dbReference>
<comment type="similarity">
    <text evidence="3 10">Belongs to the FliL family.</text>
</comment>
<dbReference type="RefSeq" id="WP_343184796.1">
    <property type="nucleotide sequence ID" value="NZ_JBCITM010000002.1"/>
</dbReference>
<keyword evidence="11" id="KW-0966">Cell projection</keyword>
<feature type="transmembrane region" description="Helical" evidence="10">
    <location>
        <begin position="6"/>
        <end position="29"/>
    </location>
</feature>
<keyword evidence="11" id="KW-0282">Flagellum</keyword>